<dbReference type="AlphaFoldDB" id="A0A9P5IV86"/>
<evidence type="ECO:0000313" key="2">
    <source>
        <dbReference type="EMBL" id="KAF7948476.1"/>
    </source>
</evidence>
<dbReference type="Proteomes" id="UP000710849">
    <property type="component" value="Unassembled WGS sequence"/>
</dbReference>
<organism evidence="2 3">
    <name type="scientific">Botrytis byssoidea</name>
    <dbReference type="NCBI Taxonomy" id="139641"/>
    <lineage>
        <taxon>Eukaryota</taxon>
        <taxon>Fungi</taxon>
        <taxon>Dikarya</taxon>
        <taxon>Ascomycota</taxon>
        <taxon>Pezizomycotina</taxon>
        <taxon>Leotiomycetes</taxon>
        <taxon>Helotiales</taxon>
        <taxon>Sclerotiniaceae</taxon>
        <taxon>Botrytis</taxon>
    </lineage>
</organism>
<dbReference type="InterPro" id="IPR000387">
    <property type="entry name" value="Tyr_Pase_dom"/>
</dbReference>
<protein>
    <recommendedName>
        <fullName evidence="1">Tyrosine specific protein phosphatases domain-containing protein</fullName>
    </recommendedName>
</protein>
<comment type="caution">
    <text evidence="2">The sequence shown here is derived from an EMBL/GenBank/DDBJ whole genome shotgun (WGS) entry which is preliminary data.</text>
</comment>
<dbReference type="GO" id="GO:0004721">
    <property type="term" value="F:phosphoprotein phosphatase activity"/>
    <property type="evidence" value="ECO:0007669"/>
    <property type="project" value="InterPro"/>
</dbReference>
<dbReference type="InterPro" id="IPR026893">
    <property type="entry name" value="Tyr/Ser_Pase_IphP-type"/>
</dbReference>
<sequence>MYGERILEGYKMGTRKVFEKMGGTEGGNTLFHCTAGKDRTVVVAALILAFFGASEEEIALDYVLTRSGTESHRERLLQGVLKLVGERGLEQPGLDDLSSAKGKNVIAFLNWMDAK</sequence>
<dbReference type="SUPFAM" id="SSF52799">
    <property type="entry name" value="(Phosphotyrosine protein) phosphatases II"/>
    <property type="match status" value="1"/>
</dbReference>
<keyword evidence="3" id="KW-1185">Reference proteome</keyword>
<gene>
    <name evidence="2" type="ORF">EAE97_003887</name>
</gene>
<evidence type="ECO:0000259" key="1">
    <source>
        <dbReference type="PROSITE" id="PS50056"/>
    </source>
</evidence>
<reference evidence="2 3" key="1">
    <citation type="journal article" date="2020" name="Genome Biol. Evol.">
        <title>Comparative genomics of Sclerotiniaceae.</title>
        <authorList>
            <person name="Valero Jimenez C.A."/>
            <person name="Steentjes M."/>
            <person name="Scholten O.E."/>
            <person name="Van Kan J.A.L."/>
        </authorList>
    </citation>
    <scope>NUCLEOTIDE SEQUENCE [LARGE SCALE GENOMIC DNA]</scope>
    <source>
        <strain evidence="2 3">MUCL 94</strain>
    </source>
</reference>
<dbReference type="RefSeq" id="XP_038735008.1">
    <property type="nucleotide sequence ID" value="XM_038874399.1"/>
</dbReference>
<dbReference type="EMBL" id="RCSW01000006">
    <property type="protein sequence ID" value="KAF7948476.1"/>
    <property type="molecule type" value="Genomic_DNA"/>
</dbReference>
<evidence type="ECO:0000313" key="3">
    <source>
        <dbReference type="Proteomes" id="UP000710849"/>
    </source>
</evidence>
<dbReference type="PROSITE" id="PS50056">
    <property type="entry name" value="TYR_PHOSPHATASE_2"/>
    <property type="match status" value="1"/>
</dbReference>
<dbReference type="InterPro" id="IPR029021">
    <property type="entry name" value="Prot-tyrosine_phosphatase-like"/>
</dbReference>
<dbReference type="Gene3D" id="3.90.190.10">
    <property type="entry name" value="Protein tyrosine phosphatase superfamily"/>
    <property type="match status" value="1"/>
</dbReference>
<accession>A0A9P5IV86</accession>
<dbReference type="Pfam" id="PF13350">
    <property type="entry name" value="Y_phosphatase3"/>
    <property type="match status" value="1"/>
</dbReference>
<dbReference type="GeneID" id="62147476"/>
<proteinExistence type="predicted"/>
<feature type="domain" description="Tyrosine specific protein phosphatases" evidence="1">
    <location>
        <begin position="8"/>
        <end position="84"/>
    </location>
</feature>
<name>A0A9P5IV86_9HELO</name>